<dbReference type="Proteomes" id="UP001642540">
    <property type="component" value="Unassembled WGS sequence"/>
</dbReference>
<dbReference type="PANTHER" id="PTHR16308">
    <property type="entry name" value="UBIQUITIN ASSOCIATED PROTEIN 2-LIKE/LINGERER"/>
    <property type="match status" value="1"/>
</dbReference>
<dbReference type="EMBL" id="CAXLJM020000108">
    <property type="protein sequence ID" value="CAL8135371.1"/>
    <property type="molecule type" value="Genomic_DNA"/>
</dbReference>
<reference evidence="5 6" key="1">
    <citation type="submission" date="2024-08" db="EMBL/GenBank/DDBJ databases">
        <authorList>
            <person name="Cucini C."/>
            <person name="Frati F."/>
        </authorList>
    </citation>
    <scope>NUCLEOTIDE SEQUENCE [LARGE SCALE GENOMIC DNA]</scope>
</reference>
<dbReference type="InterPro" id="IPR022166">
    <property type="entry name" value="UBAP2/Lig"/>
</dbReference>
<feature type="compositionally biased region" description="Low complexity" evidence="4">
    <location>
        <begin position="320"/>
        <end position="338"/>
    </location>
</feature>
<keyword evidence="2" id="KW-0963">Cytoplasm</keyword>
<evidence type="ECO:0000256" key="1">
    <source>
        <dbReference type="ARBA" id="ARBA00004496"/>
    </source>
</evidence>
<gene>
    <name evidence="5" type="ORF">ODALV1_LOCUS25953</name>
</gene>
<evidence type="ECO:0000313" key="6">
    <source>
        <dbReference type="Proteomes" id="UP001642540"/>
    </source>
</evidence>
<dbReference type="Pfam" id="PF12478">
    <property type="entry name" value="UBAP2-Lig"/>
    <property type="match status" value="1"/>
</dbReference>
<sequence>MSQGSSQADSVTPGSAGVVTMSSVVAGLNSVGNSGGGCSAVVPGQSIDINMLLQKPQANSNTSTGVSSNPGAGSLASLQSSYGNSSQVGGLPNSALPQRQKKQRPRGPPSKIPASAVEMPDNAVTTLDDQFGGLYFGSDSSVTFNSVMHGNKGGGESLMYGSPASQIDTFSLPSGSEKDAVQLKTGSSVADSSPFQNQRTSKGQPSSLNETNKANMPSNSSPNLDSHSMSSLNQSQLKNQASGPSSYGAAVNTGSATGSTFVSYGKGAPGFPAAPGFPTTSLLWVPTVSSGVQSNQPQGQPQTLVAAVSQTQVQQAANPAFGNSAASPPSSYHHSANSTTNLTGYATNSSGSSHYGSYGSKMPNTLSGSSSVKDANDSSLNVTASTTGAAISTTQWTSGVQPGSVIAASTASSSTSYWWCSFKTLEKDTCDKAEGT</sequence>
<keyword evidence="6" id="KW-1185">Reference proteome</keyword>
<feature type="region of interest" description="Disordered" evidence="4">
    <location>
        <begin position="173"/>
        <end position="247"/>
    </location>
</feature>
<name>A0ABP1RTD1_9HEXA</name>
<proteinExistence type="predicted"/>
<evidence type="ECO:0000256" key="3">
    <source>
        <dbReference type="ARBA" id="ARBA00022553"/>
    </source>
</evidence>
<protein>
    <submittedName>
        <fullName evidence="5">Uncharacterized protein</fullName>
    </submittedName>
</protein>
<evidence type="ECO:0000256" key="2">
    <source>
        <dbReference type="ARBA" id="ARBA00022490"/>
    </source>
</evidence>
<feature type="region of interest" description="Disordered" evidence="4">
    <location>
        <begin position="320"/>
        <end position="345"/>
    </location>
</feature>
<evidence type="ECO:0000256" key="4">
    <source>
        <dbReference type="SAM" id="MobiDB-lite"/>
    </source>
</evidence>
<comment type="caution">
    <text evidence="5">The sequence shown here is derived from an EMBL/GenBank/DDBJ whole genome shotgun (WGS) entry which is preliminary data.</text>
</comment>
<feature type="region of interest" description="Disordered" evidence="4">
    <location>
        <begin position="58"/>
        <end position="121"/>
    </location>
</feature>
<dbReference type="InterPro" id="IPR051833">
    <property type="entry name" value="TC-DDR_regulator"/>
</dbReference>
<comment type="subcellular location">
    <subcellularLocation>
        <location evidence="1">Cytoplasm</location>
    </subcellularLocation>
</comment>
<dbReference type="PANTHER" id="PTHR16308:SF13">
    <property type="entry name" value="PROTEIN LINGERER"/>
    <property type="match status" value="1"/>
</dbReference>
<feature type="compositionally biased region" description="Polar residues" evidence="4">
    <location>
        <begin position="58"/>
        <end position="88"/>
    </location>
</feature>
<evidence type="ECO:0000313" key="5">
    <source>
        <dbReference type="EMBL" id="CAL8135371.1"/>
    </source>
</evidence>
<organism evidence="5 6">
    <name type="scientific">Orchesella dallaii</name>
    <dbReference type="NCBI Taxonomy" id="48710"/>
    <lineage>
        <taxon>Eukaryota</taxon>
        <taxon>Metazoa</taxon>
        <taxon>Ecdysozoa</taxon>
        <taxon>Arthropoda</taxon>
        <taxon>Hexapoda</taxon>
        <taxon>Collembola</taxon>
        <taxon>Entomobryomorpha</taxon>
        <taxon>Entomobryoidea</taxon>
        <taxon>Orchesellidae</taxon>
        <taxon>Orchesellinae</taxon>
        <taxon>Orchesella</taxon>
    </lineage>
</organism>
<feature type="compositionally biased region" description="Polar residues" evidence="4">
    <location>
        <begin position="184"/>
        <end position="245"/>
    </location>
</feature>
<accession>A0ABP1RTD1</accession>
<keyword evidence="3" id="KW-0597">Phosphoprotein</keyword>